<dbReference type="Gene3D" id="3.30.460.10">
    <property type="entry name" value="Beta Polymerase, domain 2"/>
    <property type="match status" value="1"/>
</dbReference>
<dbReference type="GO" id="GO:0042245">
    <property type="term" value="P:RNA repair"/>
    <property type="evidence" value="ECO:0007669"/>
    <property type="project" value="UniProtKB-KW"/>
</dbReference>
<keyword evidence="6 11" id="KW-0547">Nucleotide-binding</keyword>
<evidence type="ECO:0000256" key="5">
    <source>
        <dbReference type="ARBA" id="ARBA00022723"/>
    </source>
</evidence>
<feature type="binding site" evidence="11">
    <location>
        <position position="32"/>
    </location>
    <ligand>
        <name>CTP</name>
        <dbReference type="ChEBI" id="CHEBI:37563"/>
    </ligand>
</feature>
<dbReference type="Proteomes" id="UP000658382">
    <property type="component" value="Unassembled WGS sequence"/>
</dbReference>
<evidence type="ECO:0000256" key="7">
    <source>
        <dbReference type="ARBA" id="ARBA00022800"/>
    </source>
</evidence>
<dbReference type="InterPro" id="IPR032828">
    <property type="entry name" value="PolyA_RNA-bd"/>
</dbReference>
<keyword evidence="4 11" id="KW-0548">Nucleotidyltransferase</keyword>
<feature type="binding site" evidence="11">
    <location>
        <position position="44"/>
    </location>
    <ligand>
        <name>Mg(2+)</name>
        <dbReference type="ChEBI" id="CHEBI:18420"/>
    </ligand>
</feature>
<feature type="binding site" evidence="11">
    <location>
        <position position="42"/>
    </location>
    <ligand>
        <name>Mg(2+)</name>
        <dbReference type="ChEBI" id="CHEBI:18420"/>
    </ligand>
</feature>
<dbReference type="InterPro" id="IPR002646">
    <property type="entry name" value="PolA_pol_head_dom"/>
</dbReference>
<comment type="catalytic activity">
    <reaction evidence="11">
        <text>a tRNA with a 3' CCA end + 2 CTP + ATP = a tRNA with a 3' CCACCA end + 3 diphosphate</text>
        <dbReference type="Rhea" id="RHEA:76235"/>
        <dbReference type="Rhea" id="RHEA-COMP:10468"/>
        <dbReference type="Rhea" id="RHEA-COMP:18655"/>
        <dbReference type="ChEBI" id="CHEBI:30616"/>
        <dbReference type="ChEBI" id="CHEBI:33019"/>
        <dbReference type="ChEBI" id="CHEBI:37563"/>
        <dbReference type="ChEBI" id="CHEBI:83071"/>
        <dbReference type="ChEBI" id="CHEBI:195187"/>
    </reaction>
</comment>
<feature type="binding site" evidence="11">
    <location>
        <position position="156"/>
    </location>
    <ligand>
        <name>ATP</name>
        <dbReference type="ChEBI" id="CHEBI:30616"/>
    </ligand>
</feature>
<feature type="binding site" evidence="11">
    <location>
        <position position="159"/>
    </location>
    <ligand>
        <name>ATP</name>
        <dbReference type="ChEBI" id="CHEBI:30616"/>
    </ligand>
</feature>
<comment type="miscellaneous">
    <text evidence="11">A single active site specifically recognizes both ATP and CTP and is responsible for their addition.</text>
</comment>
<dbReference type="GO" id="GO:0001680">
    <property type="term" value="P:tRNA 3'-terminal CCA addition"/>
    <property type="evidence" value="ECO:0007669"/>
    <property type="project" value="UniProtKB-UniRule"/>
</dbReference>
<dbReference type="PANTHER" id="PTHR46173">
    <property type="entry name" value="CCA TRNA NUCLEOTIDYLTRANSFERASE 1, MITOCHONDRIAL"/>
    <property type="match status" value="1"/>
</dbReference>
<organism evidence="15 16">
    <name type="scientific">Lentibacillus kapialis</name>
    <dbReference type="NCBI Taxonomy" id="340214"/>
    <lineage>
        <taxon>Bacteria</taxon>
        <taxon>Bacillati</taxon>
        <taxon>Bacillota</taxon>
        <taxon>Bacilli</taxon>
        <taxon>Bacillales</taxon>
        <taxon>Bacillaceae</taxon>
        <taxon>Lentibacillus</taxon>
    </lineage>
</organism>
<comment type="cofactor">
    <cofactor evidence="1 11">
        <name>Mg(2+)</name>
        <dbReference type="ChEBI" id="CHEBI:18420"/>
    </cofactor>
</comment>
<dbReference type="PANTHER" id="PTHR46173:SF1">
    <property type="entry name" value="CCA TRNA NUCLEOTIDYLTRANSFERASE 1, MITOCHONDRIAL"/>
    <property type="match status" value="1"/>
</dbReference>
<comment type="caution">
    <text evidence="15">The sequence shown here is derived from an EMBL/GenBank/DDBJ whole genome shotgun (WGS) entry which is preliminary data.</text>
</comment>
<dbReference type="Gene3D" id="1.10.246.80">
    <property type="match status" value="1"/>
</dbReference>
<dbReference type="CDD" id="cd05398">
    <property type="entry name" value="NT_ClassII-CCAase"/>
    <property type="match status" value="1"/>
</dbReference>
<sequence length="400" mass="46217">MRFTKQFRQAIGVLKRIESYGYDAYFVGGCIRDLLLHRHIEDIDIATSARPEVIQEMFNKVIPVGLSHGTVIVRYDHQSYEVTTFRVDADYSDQRHPDSVHFVKTIDQDLKRRDFTINALAMDKTGCLIDLFDGEKDIQKRIIRTVGNGYDRFAEDPLRIMRALRFSSQLGFSLEEHTLKAMQFVISELNAIAVERILQETAKFFAGPYIKTGMDFFKWLHLEKHLPVFKDNPAIINRLPAHLKPLQSFGAVIAMLHVAVPAISIDTWVKQWKCSNKIKNEAESFNEALYHYQCSGLSPWLIYKLHTTGHSDFTLLVNMLFDDHLSEQTVHNMAHHLPIHSMHDLAINGTDLRRLFPQRQPGPWIANTLKQVEKRVVTGHLSNDKNALKEWVKWYRHATG</sequence>
<keyword evidence="5 11" id="KW-0479">Metal-binding</keyword>
<dbReference type="Pfam" id="PF12627">
    <property type="entry name" value="PolyA_pol_RNAbd"/>
    <property type="match status" value="1"/>
</dbReference>
<feature type="domain" description="tRNA nucleotidyltransferase/poly(A) polymerase RNA and SrmB- binding" evidence="13">
    <location>
        <begin position="171"/>
        <end position="218"/>
    </location>
</feature>
<dbReference type="InterPro" id="IPR050264">
    <property type="entry name" value="Bact_CCA-adding_enz_type3_sf"/>
</dbReference>
<dbReference type="EC" id="2.7.7.72" evidence="11"/>
<keyword evidence="10 11" id="KW-0694">RNA-binding</keyword>
<feature type="binding site" evidence="11">
    <location>
        <position position="165"/>
    </location>
    <ligand>
        <name>ATP</name>
        <dbReference type="ChEBI" id="CHEBI:30616"/>
    </ligand>
</feature>
<feature type="binding site" evidence="11">
    <location>
        <position position="113"/>
    </location>
    <ligand>
        <name>CTP</name>
        <dbReference type="ChEBI" id="CHEBI:37563"/>
    </ligand>
</feature>
<dbReference type="InterPro" id="IPR032810">
    <property type="entry name" value="CCA-adding_enz_C"/>
</dbReference>
<evidence type="ECO:0000313" key="15">
    <source>
        <dbReference type="EMBL" id="GGJ85484.1"/>
    </source>
</evidence>
<feature type="binding site" evidence="11">
    <location>
        <position position="32"/>
    </location>
    <ligand>
        <name>ATP</name>
        <dbReference type="ChEBI" id="CHEBI:30616"/>
    </ligand>
</feature>
<feature type="binding site" evidence="11">
    <location>
        <position position="113"/>
    </location>
    <ligand>
        <name>ATP</name>
        <dbReference type="ChEBI" id="CHEBI:30616"/>
    </ligand>
</feature>
<dbReference type="HAMAP" id="MF_01263">
    <property type="entry name" value="CCA_bact_type3"/>
    <property type="match status" value="1"/>
</dbReference>
<evidence type="ECO:0000256" key="6">
    <source>
        <dbReference type="ARBA" id="ARBA00022741"/>
    </source>
</evidence>
<dbReference type="GO" id="GO:0005524">
    <property type="term" value="F:ATP binding"/>
    <property type="evidence" value="ECO:0007669"/>
    <property type="project" value="UniProtKB-UniRule"/>
</dbReference>
<reference evidence="15" key="2">
    <citation type="submission" date="2020-09" db="EMBL/GenBank/DDBJ databases">
        <authorList>
            <person name="Sun Q."/>
            <person name="Ohkuma M."/>
        </authorList>
    </citation>
    <scope>NUCLEOTIDE SEQUENCE</scope>
    <source>
        <strain evidence="15">JCM 12580</strain>
    </source>
</reference>
<keyword evidence="3 11" id="KW-0819">tRNA processing</keyword>
<evidence type="ECO:0000256" key="11">
    <source>
        <dbReference type="HAMAP-Rule" id="MF_01263"/>
    </source>
</evidence>
<evidence type="ECO:0000259" key="14">
    <source>
        <dbReference type="Pfam" id="PF13735"/>
    </source>
</evidence>
<evidence type="ECO:0000256" key="10">
    <source>
        <dbReference type="ARBA" id="ARBA00022884"/>
    </source>
</evidence>
<dbReference type="NCBIfam" id="NF009814">
    <property type="entry name" value="PRK13299.1"/>
    <property type="match status" value="1"/>
</dbReference>
<comment type="subunit">
    <text evidence="11">Homodimer.</text>
</comment>
<evidence type="ECO:0000313" key="16">
    <source>
        <dbReference type="Proteomes" id="UP000658382"/>
    </source>
</evidence>
<feature type="binding site" evidence="11">
    <location>
        <position position="159"/>
    </location>
    <ligand>
        <name>CTP</name>
        <dbReference type="ChEBI" id="CHEBI:37563"/>
    </ligand>
</feature>
<name>A0A917UTU6_9BACI</name>
<dbReference type="AlphaFoldDB" id="A0A917UTU6"/>
<dbReference type="EMBL" id="BMNQ01000003">
    <property type="protein sequence ID" value="GGJ85484.1"/>
    <property type="molecule type" value="Genomic_DNA"/>
</dbReference>
<dbReference type="InterPro" id="IPR043519">
    <property type="entry name" value="NT_sf"/>
</dbReference>
<dbReference type="Gene3D" id="1.20.58.560">
    <property type="match status" value="1"/>
</dbReference>
<feature type="binding site" evidence="11">
    <location>
        <position position="29"/>
    </location>
    <ligand>
        <name>CTP</name>
        <dbReference type="ChEBI" id="CHEBI:37563"/>
    </ligand>
</feature>
<dbReference type="GO" id="GO:0004810">
    <property type="term" value="F:CCA tRNA nucleotidyltransferase activity"/>
    <property type="evidence" value="ECO:0007669"/>
    <property type="project" value="UniProtKB-UniRule"/>
</dbReference>
<keyword evidence="9 11" id="KW-0460">Magnesium</keyword>
<protein>
    <recommendedName>
        <fullName evidence="11">CCA-adding enzyme</fullName>
        <ecNumber evidence="11">2.7.7.72</ecNumber>
    </recommendedName>
    <alternativeName>
        <fullName evidence="11">CCA tRNA nucleotidyltransferase</fullName>
    </alternativeName>
    <alternativeName>
        <fullName evidence="11">tRNA CCA-pyrophosphorylase</fullName>
    </alternativeName>
    <alternativeName>
        <fullName evidence="11">tRNA adenylyl-/cytidylyl- transferase</fullName>
    </alternativeName>
    <alternativeName>
        <fullName evidence="11">tRNA nucleotidyltransferase</fullName>
    </alternativeName>
    <alternativeName>
        <fullName evidence="11">tRNA-NT</fullName>
    </alternativeName>
</protein>
<evidence type="ECO:0000259" key="12">
    <source>
        <dbReference type="Pfam" id="PF01743"/>
    </source>
</evidence>
<dbReference type="InterPro" id="IPR023068">
    <property type="entry name" value="CCA-adding_enz_firmicutes"/>
</dbReference>
<comment type="function">
    <text evidence="11">Catalyzes the addition and repair of the essential 3'-terminal CCA sequence in tRNAs without using a nucleic acid template. Adds these three nucleotides in the order of C, C, and A to the tRNA nucleotide-73, using CTP and ATP as substrates and producing inorganic pyrophosphate. tRNA 3'-terminal CCA addition is required both for tRNA processing and repair. Also involved in tRNA surveillance by mediating tandem CCA addition to generate a CCACCA at the 3' terminus of unstable tRNAs. While stable tRNAs receive only 3'-terminal CCA, unstable tRNAs are marked with CCACCA and rapidly degraded.</text>
</comment>
<keyword evidence="8 11" id="KW-0067">ATP-binding</keyword>
<evidence type="ECO:0000256" key="9">
    <source>
        <dbReference type="ARBA" id="ARBA00022842"/>
    </source>
</evidence>
<dbReference type="GO" id="GO:0000287">
    <property type="term" value="F:magnesium ion binding"/>
    <property type="evidence" value="ECO:0007669"/>
    <property type="project" value="UniProtKB-UniRule"/>
</dbReference>
<feature type="binding site" evidence="11">
    <location>
        <position position="162"/>
    </location>
    <ligand>
        <name>ATP</name>
        <dbReference type="ChEBI" id="CHEBI:30616"/>
    </ligand>
</feature>
<keyword evidence="16" id="KW-1185">Reference proteome</keyword>
<proteinExistence type="inferred from homology"/>
<feature type="binding site" evidence="11">
    <location>
        <position position="162"/>
    </location>
    <ligand>
        <name>CTP</name>
        <dbReference type="ChEBI" id="CHEBI:37563"/>
    </ligand>
</feature>
<feature type="domain" description="CCA-adding enzyme C-terminal" evidence="14">
    <location>
        <begin position="262"/>
        <end position="392"/>
    </location>
</feature>
<dbReference type="RefSeq" id="WP_188631483.1">
    <property type="nucleotide sequence ID" value="NZ_BMNQ01000003.1"/>
</dbReference>
<gene>
    <name evidence="11 15" type="primary">cca</name>
    <name evidence="15" type="ORF">GCM10007063_04980</name>
</gene>
<reference evidence="15" key="1">
    <citation type="journal article" date="2014" name="Int. J. Syst. Evol. Microbiol.">
        <title>Complete genome sequence of Corynebacterium casei LMG S-19264T (=DSM 44701T), isolated from a smear-ripened cheese.</title>
        <authorList>
            <consortium name="US DOE Joint Genome Institute (JGI-PGF)"/>
            <person name="Walter F."/>
            <person name="Albersmeier A."/>
            <person name="Kalinowski J."/>
            <person name="Ruckert C."/>
        </authorList>
    </citation>
    <scope>NUCLEOTIDE SEQUENCE</scope>
    <source>
        <strain evidence="15">JCM 12580</strain>
    </source>
</reference>
<evidence type="ECO:0000256" key="1">
    <source>
        <dbReference type="ARBA" id="ARBA00001946"/>
    </source>
</evidence>
<keyword evidence="7 11" id="KW-0692">RNA repair</keyword>
<evidence type="ECO:0000256" key="4">
    <source>
        <dbReference type="ARBA" id="ARBA00022695"/>
    </source>
</evidence>
<feature type="binding site" evidence="11">
    <location>
        <position position="165"/>
    </location>
    <ligand>
        <name>CTP</name>
        <dbReference type="ChEBI" id="CHEBI:37563"/>
    </ligand>
</feature>
<feature type="binding site" evidence="11">
    <location>
        <position position="29"/>
    </location>
    <ligand>
        <name>ATP</name>
        <dbReference type="ChEBI" id="CHEBI:30616"/>
    </ligand>
</feature>
<evidence type="ECO:0000256" key="3">
    <source>
        <dbReference type="ARBA" id="ARBA00022694"/>
    </source>
</evidence>
<dbReference type="SUPFAM" id="SSF81891">
    <property type="entry name" value="Poly A polymerase C-terminal region-like"/>
    <property type="match status" value="1"/>
</dbReference>
<accession>A0A917UTU6</accession>
<evidence type="ECO:0000259" key="13">
    <source>
        <dbReference type="Pfam" id="PF12627"/>
    </source>
</evidence>
<dbReference type="GO" id="GO:0000049">
    <property type="term" value="F:tRNA binding"/>
    <property type="evidence" value="ECO:0007669"/>
    <property type="project" value="UniProtKB-UniRule"/>
</dbReference>
<comment type="catalytic activity">
    <reaction evidence="11">
        <text>a tRNA precursor + 2 CTP + ATP = a tRNA with a 3' CCA end + 3 diphosphate</text>
        <dbReference type="Rhea" id="RHEA:14433"/>
        <dbReference type="Rhea" id="RHEA-COMP:10465"/>
        <dbReference type="Rhea" id="RHEA-COMP:10468"/>
        <dbReference type="ChEBI" id="CHEBI:30616"/>
        <dbReference type="ChEBI" id="CHEBI:33019"/>
        <dbReference type="ChEBI" id="CHEBI:37563"/>
        <dbReference type="ChEBI" id="CHEBI:74896"/>
        <dbReference type="ChEBI" id="CHEBI:83071"/>
        <dbReference type="EC" id="2.7.7.72"/>
    </reaction>
</comment>
<keyword evidence="2 11" id="KW-0808">Transferase</keyword>
<dbReference type="Pfam" id="PF13735">
    <property type="entry name" value="tRNA_NucTran2_2"/>
    <property type="match status" value="1"/>
</dbReference>
<feature type="domain" description="Poly A polymerase head" evidence="12">
    <location>
        <begin position="24"/>
        <end position="144"/>
    </location>
</feature>
<evidence type="ECO:0000256" key="2">
    <source>
        <dbReference type="ARBA" id="ARBA00022679"/>
    </source>
</evidence>
<comment type="similarity">
    <text evidence="11">Belongs to the tRNA nucleotidyltransferase/poly(A) polymerase family. Bacterial CCA-adding enzyme type 3 subfamily.</text>
</comment>
<dbReference type="Pfam" id="PF01743">
    <property type="entry name" value="PolyA_pol"/>
    <property type="match status" value="1"/>
</dbReference>
<dbReference type="SUPFAM" id="SSF81301">
    <property type="entry name" value="Nucleotidyltransferase"/>
    <property type="match status" value="1"/>
</dbReference>
<feature type="binding site" evidence="11">
    <location>
        <position position="156"/>
    </location>
    <ligand>
        <name>CTP</name>
        <dbReference type="ChEBI" id="CHEBI:37563"/>
    </ligand>
</feature>
<evidence type="ECO:0000256" key="8">
    <source>
        <dbReference type="ARBA" id="ARBA00022840"/>
    </source>
</evidence>
<dbReference type="Gene3D" id="1.10.3090.10">
    <property type="entry name" value="cca-adding enzyme, domain 2"/>
    <property type="match status" value="1"/>
</dbReference>